<proteinExistence type="predicted"/>
<dbReference type="InParanoid" id="G0MDD9"/>
<feature type="compositionally biased region" description="Basic and acidic residues" evidence="1">
    <location>
        <begin position="334"/>
        <end position="345"/>
    </location>
</feature>
<evidence type="ECO:0000256" key="1">
    <source>
        <dbReference type="SAM" id="MobiDB-lite"/>
    </source>
</evidence>
<dbReference type="HOGENOM" id="CLU_767753_0_0_1"/>
<sequence length="361" mass="42059">MSSLSPPDAYKNNEIYSVKLFLAPTVSPKLIVNFAIFPSTDKILLFLNFSIMISLMHQKNIFLLPEICKTPLSLPQIATRPNSWSPFLQTTMRRAQRTRKLPILHEETLEEENTPPGYQAGDSQRVKKEVIEQQKIQMSTKERVEVARERYRRIQRNWPSYKVPIQQQSGNIGQSTTLVPEDYYKGYCQKYNYYQEEVAPVHPSTNLLFHMLTPSPEPGHQPAEQLQKQPVPQSCSTNAQNFTPSPESAHQPPLQSQVVAPQPIPVVNKRLTRAQIQLQRYHSMNPEQKRQYNQRRCEQSRHRREEDKFILAEAAKPNATPEILAKAEEVLARKRKNEERSERMRYNRMMDAQRKREIEGN</sequence>
<evidence type="ECO:0000313" key="2">
    <source>
        <dbReference type="EMBL" id="EGT49598.1"/>
    </source>
</evidence>
<feature type="compositionally biased region" description="Polar residues" evidence="1">
    <location>
        <begin position="224"/>
        <end position="255"/>
    </location>
</feature>
<accession>G0MDD9</accession>
<dbReference type="Proteomes" id="UP000008068">
    <property type="component" value="Unassembled WGS sequence"/>
</dbReference>
<feature type="compositionally biased region" description="Basic and acidic residues" evidence="1">
    <location>
        <begin position="351"/>
        <end position="361"/>
    </location>
</feature>
<gene>
    <name evidence="2" type="ORF">CAEBREN_03378</name>
</gene>
<feature type="region of interest" description="Disordered" evidence="1">
    <location>
        <begin position="334"/>
        <end position="361"/>
    </location>
</feature>
<feature type="region of interest" description="Disordered" evidence="1">
    <location>
        <begin position="284"/>
        <end position="304"/>
    </location>
</feature>
<organism evidence="3">
    <name type="scientific">Caenorhabditis brenneri</name>
    <name type="common">Nematode worm</name>
    <dbReference type="NCBI Taxonomy" id="135651"/>
    <lineage>
        <taxon>Eukaryota</taxon>
        <taxon>Metazoa</taxon>
        <taxon>Ecdysozoa</taxon>
        <taxon>Nematoda</taxon>
        <taxon>Chromadorea</taxon>
        <taxon>Rhabditida</taxon>
        <taxon>Rhabditina</taxon>
        <taxon>Rhabditomorpha</taxon>
        <taxon>Rhabditoidea</taxon>
        <taxon>Rhabditidae</taxon>
        <taxon>Peloderinae</taxon>
        <taxon>Caenorhabditis</taxon>
    </lineage>
</organism>
<feature type="region of interest" description="Disordered" evidence="1">
    <location>
        <begin position="214"/>
        <end position="255"/>
    </location>
</feature>
<name>G0MDD9_CAEBE</name>
<keyword evidence="3" id="KW-1185">Reference proteome</keyword>
<reference evidence="3" key="1">
    <citation type="submission" date="2011-07" db="EMBL/GenBank/DDBJ databases">
        <authorList>
            <consortium name="Caenorhabditis brenneri Sequencing and Analysis Consortium"/>
            <person name="Wilson R.K."/>
        </authorList>
    </citation>
    <scope>NUCLEOTIDE SEQUENCE [LARGE SCALE GENOMIC DNA]</scope>
    <source>
        <strain evidence="3">PB2801</strain>
    </source>
</reference>
<protein>
    <submittedName>
        <fullName evidence="2">Uncharacterized protein</fullName>
    </submittedName>
</protein>
<feature type="compositionally biased region" description="Basic and acidic residues" evidence="1">
    <location>
        <begin position="287"/>
        <end position="304"/>
    </location>
</feature>
<dbReference type="EMBL" id="GL379790">
    <property type="protein sequence ID" value="EGT49598.1"/>
    <property type="molecule type" value="Genomic_DNA"/>
</dbReference>
<evidence type="ECO:0000313" key="3">
    <source>
        <dbReference type="Proteomes" id="UP000008068"/>
    </source>
</evidence>
<dbReference type="AlphaFoldDB" id="G0MDD9"/>